<reference evidence="8 9" key="1">
    <citation type="journal article" date="2010" name="Stand. Genomic Sci.">
        <title>Complete genome sequence of Desulfarculus baarsii type strain (2st14).</title>
        <authorList>
            <person name="Sun H."/>
            <person name="Spring S."/>
            <person name="Lapidus A."/>
            <person name="Davenport K."/>
            <person name="Del Rio T.G."/>
            <person name="Tice H."/>
            <person name="Nolan M."/>
            <person name="Copeland A."/>
            <person name="Cheng J.F."/>
            <person name="Lucas S."/>
            <person name="Tapia R."/>
            <person name="Goodwin L."/>
            <person name="Pitluck S."/>
            <person name="Ivanova N."/>
            <person name="Pagani I."/>
            <person name="Mavromatis K."/>
            <person name="Ovchinnikova G."/>
            <person name="Pati A."/>
            <person name="Chen A."/>
            <person name="Palaniappan K."/>
            <person name="Hauser L."/>
            <person name="Chang Y.J."/>
            <person name="Jeffries C.D."/>
            <person name="Detter J.C."/>
            <person name="Han C."/>
            <person name="Rohde M."/>
            <person name="Brambilla E."/>
            <person name="Goker M."/>
            <person name="Woyke T."/>
            <person name="Bristow J."/>
            <person name="Eisen J.A."/>
            <person name="Markowitz V."/>
            <person name="Hugenholtz P."/>
            <person name="Kyrpides N.C."/>
            <person name="Klenk H.P."/>
            <person name="Land M."/>
        </authorList>
    </citation>
    <scope>NUCLEOTIDE SEQUENCE [LARGE SCALE GENOMIC DNA]</scope>
    <source>
        <strain evidence="9">ATCC 33931 / DSM 2075 / LMG 7858 / VKM B-1802 / 2st14</strain>
    </source>
</reference>
<dbReference type="InterPro" id="IPR035068">
    <property type="entry name" value="TldD/PmbA_N"/>
</dbReference>
<dbReference type="GO" id="GO:0005829">
    <property type="term" value="C:cytosol"/>
    <property type="evidence" value="ECO:0007669"/>
    <property type="project" value="TreeGrafter"/>
</dbReference>
<dbReference type="InterPro" id="IPR036059">
    <property type="entry name" value="TldD/PmbA_sf"/>
</dbReference>
<dbReference type="HOGENOM" id="CLU_026425_1_0_7"/>
<comment type="similarity">
    <text evidence="1">Belongs to the peptidase U62 family.</text>
</comment>
<feature type="domain" description="Metalloprotease TldD/E N-terminal" evidence="5">
    <location>
        <begin position="37"/>
        <end position="101"/>
    </location>
</feature>
<feature type="domain" description="Metalloprotease TldD/E C-terminal" evidence="6">
    <location>
        <begin position="249"/>
        <end position="482"/>
    </location>
</feature>
<evidence type="ECO:0000256" key="3">
    <source>
        <dbReference type="ARBA" id="ARBA00022801"/>
    </source>
</evidence>
<evidence type="ECO:0000313" key="9">
    <source>
        <dbReference type="Proteomes" id="UP000009047"/>
    </source>
</evidence>
<dbReference type="PIRSF" id="PIRSF004919">
    <property type="entry name" value="TldD"/>
    <property type="match status" value="1"/>
</dbReference>
<dbReference type="InterPro" id="IPR045569">
    <property type="entry name" value="Metalloprtase-TldD/E_C"/>
</dbReference>
<dbReference type="InterPro" id="IPR045570">
    <property type="entry name" value="Metalloprtase-TldD/E_cen_dom"/>
</dbReference>
<organism evidence="8 9">
    <name type="scientific">Desulfarculus baarsii (strain ATCC 33931 / DSM 2075 / LMG 7858 / VKM B-1802 / 2st14)</name>
    <dbReference type="NCBI Taxonomy" id="644282"/>
    <lineage>
        <taxon>Bacteria</taxon>
        <taxon>Pseudomonadati</taxon>
        <taxon>Thermodesulfobacteriota</taxon>
        <taxon>Desulfarculia</taxon>
        <taxon>Desulfarculales</taxon>
        <taxon>Desulfarculaceae</taxon>
        <taxon>Desulfarculus</taxon>
    </lineage>
</organism>
<evidence type="ECO:0000259" key="5">
    <source>
        <dbReference type="Pfam" id="PF01523"/>
    </source>
</evidence>
<evidence type="ECO:0000256" key="1">
    <source>
        <dbReference type="ARBA" id="ARBA00005836"/>
    </source>
</evidence>
<dbReference type="InterPro" id="IPR051463">
    <property type="entry name" value="Peptidase_U62_metallo"/>
</dbReference>
<feature type="domain" description="Metalloprotease TldD/E central" evidence="7">
    <location>
        <begin position="139"/>
        <end position="240"/>
    </location>
</feature>
<evidence type="ECO:0000256" key="2">
    <source>
        <dbReference type="ARBA" id="ARBA00022670"/>
    </source>
</evidence>
<keyword evidence="3" id="KW-0378">Hydrolase</keyword>
<dbReference type="InterPro" id="IPR002510">
    <property type="entry name" value="Metalloprtase-TldD/E_N"/>
</dbReference>
<dbReference type="PANTHER" id="PTHR30624:SF4">
    <property type="entry name" value="METALLOPROTEASE TLDD"/>
    <property type="match status" value="1"/>
</dbReference>
<protein>
    <submittedName>
        <fullName evidence="8">Peptidase U62 modulator of DNA gyrase</fullName>
    </submittedName>
</protein>
<dbReference type="AlphaFoldDB" id="E1QGU4"/>
<sequence length="486" mass="52483">MNGHHGPDDYFRRNFGVTDEDCRALLGRALARGGQWAELYFQHTLSNLIVSEDGRVDRAFTGVNLGLGVRVVKDERVGYAFCQALDMAAMLRAAESAAALADGGQAMAHGARGLEIPASRLTPGLGLYPMTRPWHEAAHQERMDLLRRVEEGMRGADPRIVKTMAQLKDSTSWVMIVCSDGKKRADMRPRAGLRASCVAQQGRERQSNYHDISARAGLELFSAQNLAQIAERAVTDTLRLFEARPLAAGQMPVVLAAGSAGILLHEAIGHGLEADFNRRGVSLYAGRLGQTVAGPQVTVIDDGTIDHAHGAINFDDEGSDSQRTVLVENGVLRSYLHDNMSAAWFNTRTTGSCRRQSYEFAPMPRMRATFMAPGPHKPEELVAAVDKGLYAVQFTNGQVDIGAGSFSFYVKSGWAIEKGRLAYPVRDVNIIGNGPEVLGRITMVADDLELARGGFVCGKLGQSVPVSQGMPTTLVSSINVGGTSEC</sequence>
<dbReference type="GO" id="GO:0006508">
    <property type="term" value="P:proteolysis"/>
    <property type="evidence" value="ECO:0007669"/>
    <property type="project" value="UniProtKB-KW"/>
</dbReference>
<dbReference type="KEGG" id="dbr:Deba_1419"/>
<dbReference type="EMBL" id="CP002085">
    <property type="protein sequence ID" value="ADK84787.1"/>
    <property type="molecule type" value="Genomic_DNA"/>
</dbReference>
<gene>
    <name evidence="8" type="ordered locus">Deba_1419</name>
</gene>
<evidence type="ECO:0000256" key="4">
    <source>
        <dbReference type="ARBA" id="ARBA00023049"/>
    </source>
</evidence>
<dbReference type="SUPFAM" id="SSF111283">
    <property type="entry name" value="Putative modulator of DNA gyrase, PmbA/TldD"/>
    <property type="match status" value="1"/>
</dbReference>
<dbReference type="InterPro" id="IPR025502">
    <property type="entry name" value="TldD"/>
</dbReference>
<dbReference type="Gene3D" id="3.30.2290.10">
    <property type="entry name" value="PmbA/TldD superfamily"/>
    <property type="match status" value="1"/>
</dbReference>
<evidence type="ECO:0000313" key="8">
    <source>
        <dbReference type="EMBL" id="ADK84787.1"/>
    </source>
</evidence>
<dbReference type="PANTHER" id="PTHR30624">
    <property type="entry name" value="UNCHARACTERIZED PROTEIN TLDD AND PMBA"/>
    <property type="match status" value="1"/>
</dbReference>
<evidence type="ECO:0000259" key="7">
    <source>
        <dbReference type="Pfam" id="PF19290"/>
    </source>
</evidence>
<dbReference type="STRING" id="644282.Deba_1419"/>
<dbReference type="Pfam" id="PF19289">
    <property type="entry name" value="PmbA_TldD_3rd"/>
    <property type="match status" value="1"/>
</dbReference>
<keyword evidence="4" id="KW-0482">Metalloprotease</keyword>
<dbReference type="Proteomes" id="UP000009047">
    <property type="component" value="Chromosome"/>
</dbReference>
<evidence type="ECO:0000259" key="6">
    <source>
        <dbReference type="Pfam" id="PF19289"/>
    </source>
</evidence>
<name>E1QGU4_DESB2</name>
<accession>E1QGU4</accession>
<keyword evidence="9" id="KW-1185">Reference proteome</keyword>
<proteinExistence type="inferred from homology"/>
<dbReference type="GO" id="GO:0008237">
    <property type="term" value="F:metallopeptidase activity"/>
    <property type="evidence" value="ECO:0007669"/>
    <property type="project" value="UniProtKB-KW"/>
</dbReference>
<dbReference type="Pfam" id="PF01523">
    <property type="entry name" value="PmbA_TldD_1st"/>
    <property type="match status" value="1"/>
</dbReference>
<keyword evidence="2" id="KW-0645">Protease</keyword>
<dbReference type="eggNOG" id="COG0312">
    <property type="taxonomic scope" value="Bacteria"/>
</dbReference>
<dbReference type="Pfam" id="PF19290">
    <property type="entry name" value="PmbA_TldD_2nd"/>
    <property type="match status" value="1"/>
</dbReference>
<dbReference type="RefSeq" id="WP_013258240.1">
    <property type="nucleotide sequence ID" value="NC_014365.1"/>
</dbReference>